<dbReference type="AlphaFoldDB" id="A0A1Y2BZ15"/>
<keyword evidence="4" id="KW-1185">Reference proteome</keyword>
<protein>
    <recommendedName>
        <fullName evidence="2">Oxo-4-hydroxy-4-carboxy-5-ureidoimidazoline decarboxylase domain-containing protein</fullName>
    </recommendedName>
</protein>
<dbReference type="OrthoDB" id="5398391at2759"/>
<accession>A0A1Y2BZ15</accession>
<evidence type="ECO:0000313" key="3">
    <source>
        <dbReference type="EMBL" id="ORY40000.1"/>
    </source>
</evidence>
<feature type="domain" description="Oxo-4-hydroxy-4-carboxy-5-ureidoimidazoline decarboxylase" evidence="2">
    <location>
        <begin position="1"/>
        <end position="159"/>
    </location>
</feature>
<evidence type="ECO:0000256" key="1">
    <source>
        <dbReference type="ARBA" id="ARBA00022631"/>
    </source>
</evidence>
<dbReference type="Gene3D" id="1.10.3330.10">
    <property type="entry name" value="Oxo-4-hydroxy-4-carboxy-5-ureidoimidazoline decarboxylase"/>
    <property type="match status" value="1"/>
</dbReference>
<dbReference type="STRING" id="329046.A0A1Y2BZ15"/>
<feature type="non-terminal residue" evidence="3">
    <location>
        <position position="1"/>
    </location>
</feature>
<organism evidence="3 4">
    <name type="scientific">Rhizoclosmatium globosum</name>
    <dbReference type="NCBI Taxonomy" id="329046"/>
    <lineage>
        <taxon>Eukaryota</taxon>
        <taxon>Fungi</taxon>
        <taxon>Fungi incertae sedis</taxon>
        <taxon>Chytridiomycota</taxon>
        <taxon>Chytridiomycota incertae sedis</taxon>
        <taxon>Chytridiomycetes</taxon>
        <taxon>Chytridiales</taxon>
        <taxon>Chytriomycetaceae</taxon>
        <taxon>Rhizoclosmatium</taxon>
    </lineage>
</organism>
<sequence>NSCTLSEFTASLDFLFEAAPPLANYLYSQRPYRDWKHVIEVATTAVLSNKVFTREETASILSAHPRLGAAVTTLSPSSATEQRVTGAASDAEAREIARSLDRINAEYEAKFGFRLVEFVNGRSRKDLLPVLDARLRDGDADTERVTGLTHMMLIAQDRLLKAE</sequence>
<comment type="caution">
    <text evidence="3">The sequence shown here is derived from an EMBL/GenBank/DDBJ whole genome shotgun (WGS) entry which is preliminary data.</text>
</comment>
<feature type="non-terminal residue" evidence="3">
    <location>
        <position position="163"/>
    </location>
</feature>
<reference evidence="3 4" key="1">
    <citation type="submission" date="2016-07" db="EMBL/GenBank/DDBJ databases">
        <title>Pervasive Adenine N6-methylation of Active Genes in Fungi.</title>
        <authorList>
            <consortium name="DOE Joint Genome Institute"/>
            <person name="Mondo S.J."/>
            <person name="Dannebaum R.O."/>
            <person name="Kuo R.C."/>
            <person name="Labutti K."/>
            <person name="Haridas S."/>
            <person name="Kuo A."/>
            <person name="Salamov A."/>
            <person name="Ahrendt S.R."/>
            <person name="Lipzen A."/>
            <person name="Sullivan W."/>
            <person name="Andreopoulos W.B."/>
            <person name="Clum A."/>
            <person name="Lindquist E."/>
            <person name="Daum C."/>
            <person name="Ramamoorthy G.K."/>
            <person name="Gryganskyi A."/>
            <person name="Culley D."/>
            <person name="Magnuson J.K."/>
            <person name="James T.Y."/>
            <person name="O'Malley M.A."/>
            <person name="Stajich J.E."/>
            <person name="Spatafora J.W."/>
            <person name="Visel A."/>
            <person name="Grigoriev I.V."/>
        </authorList>
    </citation>
    <scope>NUCLEOTIDE SEQUENCE [LARGE SCALE GENOMIC DNA]</scope>
    <source>
        <strain evidence="3 4">JEL800</strain>
    </source>
</reference>
<dbReference type="EMBL" id="MCGO01000037">
    <property type="protein sequence ID" value="ORY40000.1"/>
    <property type="molecule type" value="Genomic_DNA"/>
</dbReference>
<dbReference type="GO" id="GO:0006144">
    <property type="term" value="P:purine nucleobase metabolic process"/>
    <property type="evidence" value="ECO:0007669"/>
    <property type="project" value="UniProtKB-KW"/>
</dbReference>
<dbReference type="PANTHER" id="PTHR37987">
    <property type="entry name" value="CHROMOSOME 9, WHOLE GENOME SHOTGUN SEQUENCE"/>
    <property type="match status" value="1"/>
</dbReference>
<name>A0A1Y2BZ15_9FUNG</name>
<dbReference type="Proteomes" id="UP000193642">
    <property type="component" value="Unassembled WGS sequence"/>
</dbReference>
<evidence type="ECO:0000259" key="2">
    <source>
        <dbReference type="Pfam" id="PF09349"/>
    </source>
</evidence>
<gene>
    <name evidence="3" type="ORF">BCR33DRAFT_648835</name>
</gene>
<proteinExistence type="predicted"/>
<dbReference type="Pfam" id="PF09349">
    <property type="entry name" value="OHCU_decarbox"/>
    <property type="match status" value="1"/>
</dbReference>
<dbReference type="PANTHER" id="PTHR37987:SF1">
    <property type="entry name" value="OXO-4-HYDROXY-4-CARBOXY-5-UREIDOIMIDAZOLINE DECARBOXYLASE DOMAIN-CONTAINING PROTEIN"/>
    <property type="match status" value="1"/>
</dbReference>
<dbReference type="InterPro" id="IPR018020">
    <property type="entry name" value="OHCU_decarboxylase"/>
</dbReference>
<dbReference type="SUPFAM" id="SSF158694">
    <property type="entry name" value="UraD-Like"/>
    <property type="match status" value="1"/>
</dbReference>
<dbReference type="InterPro" id="IPR036778">
    <property type="entry name" value="OHCU_decarboxylase_sf"/>
</dbReference>
<keyword evidence="1" id="KW-0659">Purine metabolism</keyword>
<evidence type="ECO:0000313" key="4">
    <source>
        <dbReference type="Proteomes" id="UP000193642"/>
    </source>
</evidence>